<feature type="compositionally biased region" description="Basic and acidic residues" evidence="1">
    <location>
        <begin position="9"/>
        <end position="28"/>
    </location>
</feature>
<sequence>MAPLNKNVMPDEHNDSNANPEFRERTHNWDNNAQMSPEVGKAYIQNERRNLNADQEKRNGNSNPDRDRRR</sequence>
<reference evidence="2 3" key="1">
    <citation type="submission" date="2015-08" db="EMBL/GenBank/DDBJ databases">
        <title>Whole genome sequence of Flavobacterium akiainvivens IK-1T, from decaying Wikstroemia oahuensis, an endemic Hawaiian shrub.</title>
        <authorList>
            <person name="Wan X."/>
            <person name="Hou S."/>
            <person name="Saito J."/>
            <person name="Donachie S."/>
        </authorList>
    </citation>
    <scope>NUCLEOTIDE SEQUENCE [LARGE SCALE GENOMIC DNA]</scope>
    <source>
        <strain evidence="2 3">IK-1</strain>
    </source>
</reference>
<dbReference type="EMBL" id="LIYD01000005">
    <property type="protein sequence ID" value="KOS05972.1"/>
    <property type="molecule type" value="Genomic_DNA"/>
</dbReference>
<keyword evidence="3" id="KW-1185">Reference proteome</keyword>
<feature type="region of interest" description="Disordered" evidence="1">
    <location>
        <begin position="1"/>
        <end position="70"/>
    </location>
</feature>
<evidence type="ECO:0000313" key="3">
    <source>
        <dbReference type="Proteomes" id="UP000037755"/>
    </source>
</evidence>
<dbReference type="Proteomes" id="UP000037755">
    <property type="component" value="Unassembled WGS sequence"/>
</dbReference>
<protein>
    <submittedName>
        <fullName evidence="2">Uncharacterized protein</fullName>
    </submittedName>
</protein>
<dbReference type="STRING" id="1202724.AM493_07930"/>
<gene>
    <name evidence="2" type="ORF">AM493_07930</name>
</gene>
<evidence type="ECO:0000256" key="1">
    <source>
        <dbReference type="SAM" id="MobiDB-lite"/>
    </source>
</evidence>
<dbReference type="AlphaFoldDB" id="A0A0N0RQQ0"/>
<organism evidence="2 3">
    <name type="scientific">Flavobacterium akiainvivens</name>
    <dbReference type="NCBI Taxonomy" id="1202724"/>
    <lineage>
        <taxon>Bacteria</taxon>
        <taxon>Pseudomonadati</taxon>
        <taxon>Bacteroidota</taxon>
        <taxon>Flavobacteriia</taxon>
        <taxon>Flavobacteriales</taxon>
        <taxon>Flavobacteriaceae</taxon>
        <taxon>Flavobacterium</taxon>
    </lineage>
</organism>
<comment type="caution">
    <text evidence="2">The sequence shown here is derived from an EMBL/GenBank/DDBJ whole genome shotgun (WGS) entry which is preliminary data.</text>
</comment>
<evidence type="ECO:0000313" key="2">
    <source>
        <dbReference type="EMBL" id="KOS05972.1"/>
    </source>
</evidence>
<dbReference type="RefSeq" id="WP_054407385.1">
    <property type="nucleotide sequence ID" value="NZ_FOYA01000007.1"/>
</dbReference>
<proteinExistence type="predicted"/>
<name>A0A0N0RQQ0_9FLAO</name>
<feature type="compositionally biased region" description="Basic and acidic residues" evidence="1">
    <location>
        <begin position="46"/>
        <end position="70"/>
    </location>
</feature>
<accession>A0A0N0RQQ0</accession>
<dbReference type="PATRIC" id="fig|1202724.3.peg.1647"/>